<name>A0A6J8DR38_MYTCO</name>
<keyword evidence="8" id="KW-1185">Reference proteome</keyword>
<comment type="subcellular location">
    <subcellularLocation>
        <location evidence="1">Membrane</location>
        <topology evidence="1">Multi-pass membrane protein</topology>
    </subcellularLocation>
</comment>
<gene>
    <name evidence="7" type="ORF">MCOR_43737</name>
</gene>
<dbReference type="PANTHER" id="PTHR21576">
    <property type="entry name" value="UNCHARACTERIZED NODULIN-LIKE PROTEIN"/>
    <property type="match status" value="1"/>
</dbReference>
<feature type="transmembrane region" description="Helical" evidence="5">
    <location>
        <begin position="50"/>
        <end position="69"/>
    </location>
</feature>
<feature type="transmembrane region" description="Helical" evidence="5">
    <location>
        <begin position="76"/>
        <end position="96"/>
    </location>
</feature>
<dbReference type="Pfam" id="PF07690">
    <property type="entry name" value="MFS_1"/>
    <property type="match status" value="1"/>
</dbReference>
<dbReference type="InterPro" id="IPR010658">
    <property type="entry name" value="Nodulin-like"/>
</dbReference>
<evidence type="ECO:0000313" key="7">
    <source>
        <dbReference type="EMBL" id="CAC5410559.1"/>
    </source>
</evidence>
<dbReference type="InterPro" id="IPR036259">
    <property type="entry name" value="MFS_trans_sf"/>
</dbReference>
<feature type="domain" description="Nodulin-like" evidence="6">
    <location>
        <begin position="12"/>
        <end position="153"/>
    </location>
</feature>
<feature type="transmembrane region" description="Helical" evidence="5">
    <location>
        <begin position="277"/>
        <end position="297"/>
    </location>
</feature>
<dbReference type="Gene3D" id="1.20.1250.20">
    <property type="entry name" value="MFS general substrate transporter like domains"/>
    <property type="match status" value="2"/>
</dbReference>
<feature type="transmembrane region" description="Helical" evidence="5">
    <location>
        <begin position="303"/>
        <end position="321"/>
    </location>
</feature>
<dbReference type="AlphaFoldDB" id="A0A6J8DR38"/>
<dbReference type="GO" id="GO:0022857">
    <property type="term" value="F:transmembrane transporter activity"/>
    <property type="evidence" value="ECO:0007669"/>
    <property type="project" value="InterPro"/>
</dbReference>
<keyword evidence="3 5" id="KW-1133">Transmembrane helix</keyword>
<feature type="transmembrane region" description="Helical" evidence="5">
    <location>
        <begin position="381"/>
        <end position="401"/>
    </location>
</feature>
<feature type="transmembrane region" description="Helical" evidence="5">
    <location>
        <begin position="342"/>
        <end position="361"/>
    </location>
</feature>
<dbReference type="SUPFAM" id="SSF103473">
    <property type="entry name" value="MFS general substrate transporter"/>
    <property type="match status" value="1"/>
</dbReference>
<evidence type="ECO:0000259" key="6">
    <source>
        <dbReference type="Pfam" id="PF06813"/>
    </source>
</evidence>
<evidence type="ECO:0000313" key="8">
    <source>
        <dbReference type="Proteomes" id="UP000507470"/>
    </source>
</evidence>
<proteinExistence type="predicted"/>
<dbReference type="OrthoDB" id="6089360at2759"/>
<dbReference type="EMBL" id="CACVKT020007773">
    <property type="protein sequence ID" value="CAC5410559.1"/>
    <property type="molecule type" value="Genomic_DNA"/>
</dbReference>
<accession>A0A6J8DR38</accession>
<dbReference type="Pfam" id="PF06813">
    <property type="entry name" value="Nodulin-like"/>
    <property type="match status" value="1"/>
</dbReference>
<feature type="transmembrane region" description="Helical" evidence="5">
    <location>
        <begin position="111"/>
        <end position="133"/>
    </location>
</feature>
<sequence>MFNVKKHLPRVLALVAGCLGMAIAGSIYAYGAYIVAVKKHFNYTQPEVELFGSMSNFGISLGFPAGIVCEKFGPRIASLCGLIIASAGFTLLWSATLTEEFYANKAGLQDIYYFISGFGAIFLYMAAMTTNVINFSPKHRGKIIGLLDASFSGGPAVMSFLNVWNSFSYFYPYNPDPDEEIIINTDDSVNSKTQQHSQNITGLSLIKRFDFHFIAWGYIMCAGLQLMFQNNIGTYLASYDMTKFTTVFTTINPVCGILSKFFAGFLSDALVERYPRVVVLFGFNIMQTIFLALSIFFSDKFAMILVVNLVIGFSNGALWCLTPTMISEFYGLKYFGRNWGSIMLGNAFGGLLLQQAFGWLYDSSIRFKGKTDCTGLHCFTLSFTLAAVLSFCSCIFNLGLLQGELDKKRKP</sequence>
<dbReference type="Proteomes" id="UP000507470">
    <property type="component" value="Unassembled WGS sequence"/>
</dbReference>
<protein>
    <recommendedName>
        <fullName evidence="6">Nodulin-like domain-containing protein</fullName>
    </recommendedName>
</protein>
<evidence type="ECO:0000256" key="2">
    <source>
        <dbReference type="ARBA" id="ARBA00022692"/>
    </source>
</evidence>
<keyword evidence="2 5" id="KW-0812">Transmembrane</keyword>
<evidence type="ECO:0000256" key="1">
    <source>
        <dbReference type="ARBA" id="ARBA00004141"/>
    </source>
</evidence>
<evidence type="ECO:0000256" key="3">
    <source>
        <dbReference type="ARBA" id="ARBA00022989"/>
    </source>
</evidence>
<feature type="transmembrane region" description="Helical" evidence="5">
    <location>
        <begin position="244"/>
        <end position="265"/>
    </location>
</feature>
<evidence type="ECO:0000256" key="4">
    <source>
        <dbReference type="ARBA" id="ARBA00023136"/>
    </source>
</evidence>
<dbReference type="InterPro" id="IPR011701">
    <property type="entry name" value="MFS"/>
</dbReference>
<dbReference type="GO" id="GO:0016020">
    <property type="term" value="C:membrane"/>
    <property type="evidence" value="ECO:0007669"/>
    <property type="project" value="UniProtKB-SubCell"/>
</dbReference>
<feature type="transmembrane region" description="Helical" evidence="5">
    <location>
        <begin position="213"/>
        <end position="232"/>
    </location>
</feature>
<feature type="transmembrane region" description="Helical" evidence="5">
    <location>
        <begin position="12"/>
        <end position="30"/>
    </location>
</feature>
<evidence type="ECO:0000256" key="5">
    <source>
        <dbReference type="SAM" id="Phobius"/>
    </source>
</evidence>
<reference evidence="7 8" key="1">
    <citation type="submission" date="2020-06" db="EMBL/GenBank/DDBJ databases">
        <authorList>
            <person name="Li R."/>
            <person name="Bekaert M."/>
        </authorList>
    </citation>
    <scope>NUCLEOTIDE SEQUENCE [LARGE SCALE GENOMIC DNA]</scope>
    <source>
        <strain evidence="8">wild</strain>
    </source>
</reference>
<dbReference type="PANTHER" id="PTHR21576:SF158">
    <property type="entry name" value="RIBOSOMAL RNA-PROCESSING PROTEIN 12-LIKE CONSERVED DOMAIN-CONTAINING PROTEIN"/>
    <property type="match status" value="1"/>
</dbReference>
<keyword evidence="4 5" id="KW-0472">Membrane</keyword>
<organism evidence="7 8">
    <name type="scientific">Mytilus coruscus</name>
    <name type="common">Sea mussel</name>
    <dbReference type="NCBI Taxonomy" id="42192"/>
    <lineage>
        <taxon>Eukaryota</taxon>
        <taxon>Metazoa</taxon>
        <taxon>Spiralia</taxon>
        <taxon>Lophotrochozoa</taxon>
        <taxon>Mollusca</taxon>
        <taxon>Bivalvia</taxon>
        <taxon>Autobranchia</taxon>
        <taxon>Pteriomorphia</taxon>
        <taxon>Mytilida</taxon>
        <taxon>Mytiloidea</taxon>
        <taxon>Mytilidae</taxon>
        <taxon>Mytilinae</taxon>
        <taxon>Mytilus</taxon>
    </lineage>
</organism>